<name>A0A314YDT4_PRUYE</name>
<keyword evidence="11" id="KW-0472">Membrane</keyword>
<keyword evidence="2" id="KW-0723">Serine/threonine-protein kinase</keyword>
<evidence type="ECO:0000256" key="12">
    <source>
        <dbReference type="ARBA" id="ARBA00023170"/>
    </source>
</evidence>
<evidence type="ECO:0000313" key="15">
    <source>
        <dbReference type="Proteomes" id="UP000250321"/>
    </source>
</evidence>
<dbReference type="InterPro" id="IPR038408">
    <property type="entry name" value="GNK2_sf"/>
</dbReference>
<keyword evidence="4" id="KW-0812">Transmembrane</keyword>
<dbReference type="OrthoDB" id="1731161at2759"/>
<evidence type="ECO:0000256" key="9">
    <source>
        <dbReference type="ARBA" id="ARBA00022840"/>
    </source>
</evidence>
<evidence type="ECO:0000256" key="6">
    <source>
        <dbReference type="ARBA" id="ARBA00022737"/>
    </source>
</evidence>
<evidence type="ECO:0000313" key="14">
    <source>
        <dbReference type="EMBL" id="PQQ04277.1"/>
    </source>
</evidence>
<keyword evidence="3" id="KW-0808">Transferase</keyword>
<dbReference type="STRING" id="2094558.A0A314YDT4"/>
<proteinExistence type="predicted"/>
<keyword evidence="15" id="KW-1185">Reference proteome</keyword>
<keyword evidence="8 14" id="KW-0418">Kinase</keyword>
<protein>
    <submittedName>
        <fullName evidence="14">Cysteine-rich receptor-like protein kinase 25</fullName>
    </submittedName>
</protein>
<evidence type="ECO:0000256" key="7">
    <source>
        <dbReference type="ARBA" id="ARBA00022741"/>
    </source>
</evidence>
<evidence type="ECO:0000256" key="5">
    <source>
        <dbReference type="ARBA" id="ARBA00022729"/>
    </source>
</evidence>
<dbReference type="GO" id="GO:0004674">
    <property type="term" value="F:protein serine/threonine kinase activity"/>
    <property type="evidence" value="ECO:0007669"/>
    <property type="project" value="UniProtKB-KW"/>
</dbReference>
<evidence type="ECO:0000256" key="1">
    <source>
        <dbReference type="ARBA" id="ARBA00004167"/>
    </source>
</evidence>
<comment type="subcellular location">
    <subcellularLocation>
        <location evidence="1">Membrane</location>
        <topology evidence="1">Single-pass membrane protein</topology>
    </subcellularLocation>
</comment>
<keyword evidence="5" id="KW-0732">Signal</keyword>
<keyword evidence="12 14" id="KW-0675">Receptor</keyword>
<organism evidence="14 15">
    <name type="scientific">Prunus yedoensis var. nudiflora</name>
    <dbReference type="NCBI Taxonomy" id="2094558"/>
    <lineage>
        <taxon>Eukaryota</taxon>
        <taxon>Viridiplantae</taxon>
        <taxon>Streptophyta</taxon>
        <taxon>Embryophyta</taxon>
        <taxon>Tracheophyta</taxon>
        <taxon>Spermatophyta</taxon>
        <taxon>Magnoliopsida</taxon>
        <taxon>eudicotyledons</taxon>
        <taxon>Gunneridae</taxon>
        <taxon>Pentapetalae</taxon>
        <taxon>rosids</taxon>
        <taxon>fabids</taxon>
        <taxon>Rosales</taxon>
        <taxon>Rosaceae</taxon>
        <taxon>Amygdaloideae</taxon>
        <taxon>Amygdaleae</taxon>
        <taxon>Prunus</taxon>
    </lineage>
</organism>
<gene>
    <name evidence="14" type="ORF">Pyn_30350</name>
</gene>
<dbReference type="Gene3D" id="3.30.200.20">
    <property type="entry name" value="Phosphorylase Kinase, domain 1"/>
    <property type="match status" value="1"/>
</dbReference>
<dbReference type="Proteomes" id="UP000250321">
    <property type="component" value="Unassembled WGS sequence"/>
</dbReference>
<reference evidence="14 15" key="1">
    <citation type="submission" date="2018-02" db="EMBL/GenBank/DDBJ databases">
        <title>Draft genome of wild Prunus yedoensis var. nudiflora.</title>
        <authorList>
            <person name="Baek S."/>
            <person name="Kim J.-H."/>
            <person name="Choi K."/>
            <person name="Kim G.-B."/>
            <person name="Cho A."/>
            <person name="Jang H."/>
            <person name="Shin C.-H."/>
            <person name="Yu H.-J."/>
            <person name="Mun J.-H."/>
        </authorList>
    </citation>
    <scope>NUCLEOTIDE SEQUENCE [LARGE SCALE GENOMIC DNA]</scope>
    <source>
        <strain evidence="15">cv. Jeju island</strain>
        <tissue evidence="14">Leaf</tissue>
    </source>
</reference>
<dbReference type="GO" id="GO:0005524">
    <property type="term" value="F:ATP binding"/>
    <property type="evidence" value="ECO:0007669"/>
    <property type="project" value="UniProtKB-KW"/>
</dbReference>
<accession>A0A314YDT4</accession>
<dbReference type="GO" id="GO:0005886">
    <property type="term" value="C:plasma membrane"/>
    <property type="evidence" value="ECO:0007669"/>
    <property type="project" value="TreeGrafter"/>
</dbReference>
<dbReference type="Gene3D" id="3.30.430.20">
    <property type="entry name" value="Gnk2 domain, C-X8-C-X2-C motif"/>
    <property type="match status" value="1"/>
</dbReference>
<dbReference type="PANTHER" id="PTHR27002">
    <property type="entry name" value="RECEPTOR-LIKE SERINE/THREONINE-PROTEIN KINASE SD1-8"/>
    <property type="match status" value="1"/>
</dbReference>
<dbReference type="PROSITE" id="PS51473">
    <property type="entry name" value="GNK2"/>
    <property type="match status" value="1"/>
</dbReference>
<dbReference type="AlphaFoldDB" id="A0A314YDT4"/>
<keyword evidence="6" id="KW-0677">Repeat</keyword>
<evidence type="ECO:0000256" key="4">
    <source>
        <dbReference type="ARBA" id="ARBA00022692"/>
    </source>
</evidence>
<dbReference type="EMBL" id="PJQY01001256">
    <property type="protein sequence ID" value="PQQ04277.1"/>
    <property type="molecule type" value="Genomic_DNA"/>
</dbReference>
<sequence length="230" mass="25603">MDDEAPRVSLWNKGNITDNSNRLNEVMMATITAFVPVAANAASGAKKYAKNSFVVNFTASQELYTLMQCTLDLSSTACDRCLRELLNFFLLVVMGSKEEEFCILVVIVFCHSSATASSSSSATDSSYSTSFSYKVSRKKQTFTFHIHCRQHCCLCGTSCFGLLLRTQKINKKEVQYCPNPNKENGRNDYDTKSVESLQFDLGTIETATNKFSESNKLSEGGFGVVFKVRR</sequence>
<evidence type="ECO:0000256" key="2">
    <source>
        <dbReference type="ARBA" id="ARBA00022527"/>
    </source>
</evidence>
<evidence type="ECO:0000256" key="10">
    <source>
        <dbReference type="ARBA" id="ARBA00022989"/>
    </source>
</evidence>
<dbReference type="CDD" id="cd23509">
    <property type="entry name" value="Gnk2-like"/>
    <property type="match status" value="1"/>
</dbReference>
<evidence type="ECO:0000256" key="11">
    <source>
        <dbReference type="ARBA" id="ARBA00023136"/>
    </source>
</evidence>
<keyword evidence="7" id="KW-0547">Nucleotide-binding</keyword>
<dbReference type="GO" id="GO:0042742">
    <property type="term" value="P:defense response to bacterium"/>
    <property type="evidence" value="ECO:0007669"/>
    <property type="project" value="TreeGrafter"/>
</dbReference>
<dbReference type="PANTHER" id="PTHR27002:SF1050">
    <property type="entry name" value="CYSTEINE-RICH RECEPTOR-LIKE PROTEIN KINASE 5"/>
    <property type="match status" value="1"/>
</dbReference>
<evidence type="ECO:0000256" key="8">
    <source>
        <dbReference type="ARBA" id="ARBA00022777"/>
    </source>
</evidence>
<keyword evidence="9" id="KW-0067">ATP-binding</keyword>
<evidence type="ECO:0000259" key="13">
    <source>
        <dbReference type="PROSITE" id="PS51473"/>
    </source>
</evidence>
<comment type="caution">
    <text evidence="14">The sequence shown here is derived from an EMBL/GenBank/DDBJ whole genome shotgun (WGS) entry which is preliminary data.</text>
</comment>
<evidence type="ECO:0000256" key="3">
    <source>
        <dbReference type="ARBA" id="ARBA00022679"/>
    </source>
</evidence>
<keyword evidence="10" id="KW-1133">Transmembrane helix</keyword>
<dbReference type="InterPro" id="IPR002902">
    <property type="entry name" value="GNK2"/>
</dbReference>
<feature type="domain" description="Gnk2-homologous" evidence="13">
    <location>
        <begin position="4"/>
        <end position="119"/>
    </location>
</feature>